<proteinExistence type="predicted"/>
<feature type="non-terminal residue" evidence="1">
    <location>
        <position position="148"/>
    </location>
</feature>
<keyword evidence="2" id="KW-1185">Reference proteome</keyword>
<dbReference type="EMBL" id="PJQM01007068">
    <property type="protein sequence ID" value="RCH78680.1"/>
    <property type="molecule type" value="Genomic_DNA"/>
</dbReference>
<comment type="caution">
    <text evidence="1">The sequence shown here is derived from an EMBL/GenBank/DDBJ whole genome shotgun (WGS) entry which is preliminary data.</text>
</comment>
<dbReference type="OrthoDB" id="10603576at2759"/>
<feature type="non-terminal residue" evidence="1">
    <location>
        <position position="1"/>
    </location>
</feature>
<sequence length="148" mass="16861">WIVETLKQRQDPIALVDPINEALVQLLTDIISFYEAIDSSILETFFDLIRTDSSRMDWLMNLVGSRLPQYILPRIHEYLILGLSVLGNPFLGSKRNGELSQEQANLIHMCDSLFKYLLPTHSTQVIDSVSNVLKHYIDGITDNISPMT</sequence>
<dbReference type="AlphaFoldDB" id="A0A367ILX4"/>
<dbReference type="STRING" id="4846.A0A367ILX4"/>
<name>A0A367ILX4_RHIST</name>
<dbReference type="Proteomes" id="UP000253551">
    <property type="component" value="Unassembled WGS sequence"/>
</dbReference>
<evidence type="ECO:0000313" key="2">
    <source>
        <dbReference type="Proteomes" id="UP000253551"/>
    </source>
</evidence>
<reference evidence="1 2" key="1">
    <citation type="journal article" date="2018" name="G3 (Bethesda)">
        <title>Phylogenetic and Phylogenomic Definition of Rhizopus Species.</title>
        <authorList>
            <person name="Gryganskyi A.P."/>
            <person name="Golan J."/>
            <person name="Dolatabadi S."/>
            <person name="Mondo S."/>
            <person name="Robb S."/>
            <person name="Idnurm A."/>
            <person name="Muszewska A."/>
            <person name="Steczkiewicz K."/>
            <person name="Masonjones S."/>
            <person name="Liao H.L."/>
            <person name="Gajdeczka M.T."/>
            <person name="Anike F."/>
            <person name="Vuek A."/>
            <person name="Anishchenko I.M."/>
            <person name="Voigt K."/>
            <person name="de Hoog G.S."/>
            <person name="Smith M.E."/>
            <person name="Heitman J."/>
            <person name="Vilgalys R."/>
            <person name="Stajich J.E."/>
        </authorList>
    </citation>
    <scope>NUCLEOTIDE SEQUENCE [LARGE SCALE GENOMIC DNA]</scope>
    <source>
        <strain evidence="1 2">LSU 92-RS-03</strain>
    </source>
</reference>
<accession>A0A367ILX4</accession>
<evidence type="ECO:0000313" key="1">
    <source>
        <dbReference type="EMBL" id="RCH78680.1"/>
    </source>
</evidence>
<protein>
    <submittedName>
        <fullName evidence="1">Uncharacterized protein</fullName>
    </submittedName>
</protein>
<gene>
    <name evidence="1" type="ORF">CU098_006896</name>
</gene>
<organism evidence="1 2">
    <name type="scientific">Rhizopus stolonifer</name>
    <name type="common">Rhizopus nigricans</name>
    <dbReference type="NCBI Taxonomy" id="4846"/>
    <lineage>
        <taxon>Eukaryota</taxon>
        <taxon>Fungi</taxon>
        <taxon>Fungi incertae sedis</taxon>
        <taxon>Mucoromycota</taxon>
        <taxon>Mucoromycotina</taxon>
        <taxon>Mucoromycetes</taxon>
        <taxon>Mucorales</taxon>
        <taxon>Mucorineae</taxon>
        <taxon>Rhizopodaceae</taxon>
        <taxon>Rhizopus</taxon>
    </lineage>
</organism>